<dbReference type="GO" id="GO:0046872">
    <property type="term" value="F:metal ion binding"/>
    <property type="evidence" value="ECO:0007669"/>
    <property type="project" value="UniProtKB-KW"/>
</dbReference>
<dbReference type="GO" id="GO:0004789">
    <property type="term" value="F:thiamine-phosphate diphosphorylase activity"/>
    <property type="evidence" value="ECO:0007669"/>
    <property type="project" value="TreeGrafter"/>
</dbReference>
<keyword evidence="3" id="KW-0479">Metal-binding</keyword>
<evidence type="ECO:0000256" key="2">
    <source>
        <dbReference type="ARBA" id="ARBA00022679"/>
    </source>
</evidence>
<dbReference type="AlphaFoldDB" id="A0A1B9QZR0"/>
<dbReference type="NCBIfam" id="NF008933">
    <property type="entry name" value="PRK12290.1"/>
    <property type="match status" value="1"/>
</dbReference>
<comment type="caution">
    <text evidence="7">The sequence shown here is derived from an EMBL/GenBank/DDBJ whole genome shotgun (WGS) entry which is preliminary data.</text>
</comment>
<keyword evidence="4" id="KW-0460">Magnesium</keyword>
<dbReference type="NCBIfam" id="NF002904">
    <property type="entry name" value="PRK03512.1"/>
    <property type="match status" value="1"/>
</dbReference>
<dbReference type="Gene3D" id="3.20.20.70">
    <property type="entry name" value="Aldolase class I"/>
    <property type="match status" value="1"/>
</dbReference>
<evidence type="ECO:0000256" key="4">
    <source>
        <dbReference type="ARBA" id="ARBA00022842"/>
    </source>
</evidence>
<dbReference type="CDD" id="cd00564">
    <property type="entry name" value="TMP_TenI"/>
    <property type="match status" value="1"/>
</dbReference>
<evidence type="ECO:0000313" key="8">
    <source>
        <dbReference type="Proteomes" id="UP000093173"/>
    </source>
</evidence>
<evidence type="ECO:0000256" key="5">
    <source>
        <dbReference type="ARBA" id="ARBA00022977"/>
    </source>
</evidence>
<dbReference type="Proteomes" id="UP000093173">
    <property type="component" value="Unassembled WGS sequence"/>
</dbReference>
<keyword evidence="5" id="KW-0784">Thiamine biosynthesis</keyword>
<dbReference type="PANTHER" id="PTHR20857:SF15">
    <property type="entry name" value="THIAMINE-PHOSPHATE SYNTHASE"/>
    <property type="match status" value="1"/>
</dbReference>
<dbReference type="InterPro" id="IPR022998">
    <property type="entry name" value="ThiamineP_synth_TenI"/>
</dbReference>
<organism evidence="7 8">
    <name type="scientific">Vibrio genomosp. F10</name>
    <dbReference type="NCBI Taxonomy" id="723171"/>
    <lineage>
        <taxon>Bacteria</taxon>
        <taxon>Pseudomonadati</taxon>
        <taxon>Pseudomonadota</taxon>
        <taxon>Gammaproteobacteria</taxon>
        <taxon>Vibrionales</taxon>
        <taxon>Vibrionaceae</taxon>
        <taxon>Vibrio</taxon>
    </lineage>
</organism>
<evidence type="ECO:0000256" key="1">
    <source>
        <dbReference type="ARBA" id="ARBA00004948"/>
    </source>
</evidence>
<evidence type="ECO:0000256" key="3">
    <source>
        <dbReference type="ARBA" id="ARBA00022723"/>
    </source>
</evidence>
<sequence length="457" mass="50776">MKVLIPSQYIELTGLVQRCLLIAEKEGFGIRHIELGVSPTQLFILSGESDPFHIRAVRHSEDLDFVDPSELLIPDLFIRYNSNLSVRESGYALHQADNMAIIGIGDDSNFIDAWRLKSILSVFNGQLSSVIDEEGSIKAIKYQRTVDEFEWHLAWVITAKALDFPAEDCFVLARAALNSDVSRETWPSDYQDFPVPIIEDSRLLVSVGWASEGASISFEGVKKKSLGLYPVVDDVCWISRLLPLGIKTIQLRIKDPHQLDLEQQIAESIQLGERYGAQVFINDHWKLAIKYGAYGVHLGQEDIQQSNLDLLAKAGLRLGLSTHGYYELLRIVQINPSYIALGHIFPTTTKKMPSKPQGLVRLSLYQSLIDTIPYSSGVTGYPTVAIGGIDQNTASSVWKCGVSSLAVVRAITEVDNPEAVIDSFTYLMQSRQFTDDRTQVDTLSESTLAVEVNNANG</sequence>
<keyword evidence="2" id="KW-0808">Transferase</keyword>
<evidence type="ECO:0000259" key="6">
    <source>
        <dbReference type="Pfam" id="PF02581"/>
    </source>
</evidence>
<dbReference type="InterPro" id="IPR036206">
    <property type="entry name" value="ThiamineP_synth_sf"/>
</dbReference>
<accession>A0A1B9QZR0</accession>
<gene>
    <name evidence="7" type="primary">thiE</name>
    <name evidence="7" type="ORF">A6E14_09185</name>
</gene>
<dbReference type="PANTHER" id="PTHR20857">
    <property type="entry name" value="THIAMINE-PHOSPHATE PYROPHOSPHORYLASE"/>
    <property type="match status" value="1"/>
</dbReference>
<dbReference type="GO" id="GO:0009228">
    <property type="term" value="P:thiamine biosynthetic process"/>
    <property type="evidence" value="ECO:0007669"/>
    <property type="project" value="UniProtKB-KW"/>
</dbReference>
<name>A0A1B9QZR0_9VIBR</name>
<comment type="pathway">
    <text evidence="1">Cofactor biosynthesis; thiamine diphosphate biosynthesis.</text>
</comment>
<protein>
    <submittedName>
        <fullName evidence="7">Thiamine phosphate synthase</fullName>
    </submittedName>
</protein>
<dbReference type="RefSeq" id="WP_065576737.1">
    <property type="nucleotide sequence ID" value="NZ_JBNGCH010000442.1"/>
</dbReference>
<dbReference type="GO" id="GO:0005737">
    <property type="term" value="C:cytoplasm"/>
    <property type="evidence" value="ECO:0007669"/>
    <property type="project" value="TreeGrafter"/>
</dbReference>
<dbReference type="FunFam" id="3.20.20.70:FF:000064">
    <property type="entry name" value="Thiamine-phosphate synthase"/>
    <property type="match status" value="1"/>
</dbReference>
<dbReference type="SUPFAM" id="SSF51391">
    <property type="entry name" value="Thiamin phosphate synthase"/>
    <property type="match status" value="1"/>
</dbReference>
<feature type="domain" description="Thiamine phosphate synthase/TenI" evidence="6">
    <location>
        <begin position="234"/>
        <end position="411"/>
    </location>
</feature>
<evidence type="ECO:0000313" key="7">
    <source>
        <dbReference type="EMBL" id="OCH76538.1"/>
    </source>
</evidence>
<proteinExistence type="predicted"/>
<dbReference type="EMBL" id="MAJZ01000442">
    <property type="protein sequence ID" value="OCH76538.1"/>
    <property type="molecule type" value="Genomic_DNA"/>
</dbReference>
<keyword evidence="8" id="KW-1185">Reference proteome</keyword>
<dbReference type="InterPro" id="IPR013785">
    <property type="entry name" value="Aldolase_TIM"/>
</dbReference>
<reference evidence="8" key="1">
    <citation type="submission" date="2016-06" db="EMBL/GenBank/DDBJ databases">
        <authorList>
            <person name="Hehemann J.-H."/>
            <person name="Arevalo P."/>
            <person name="Datta M.S."/>
            <person name="Polz M.F."/>
        </authorList>
    </citation>
    <scope>NUCLEOTIDE SEQUENCE [LARGE SCALE GENOMIC DNA]</scope>
    <source>
        <strain evidence="8">9CSC122</strain>
    </source>
</reference>
<dbReference type="Pfam" id="PF02581">
    <property type="entry name" value="TMP-TENI"/>
    <property type="match status" value="1"/>
</dbReference>